<keyword evidence="1" id="KW-1133">Transmembrane helix</keyword>
<proteinExistence type="predicted"/>
<gene>
    <name evidence="2" type="primary">PPUP9066</name>
</gene>
<keyword evidence="1" id="KW-0472">Membrane</keyword>
<name>A0A0S7ENH0_9TELE</name>
<dbReference type="AlphaFoldDB" id="A0A0S7ENH0"/>
<keyword evidence="1" id="KW-0812">Transmembrane</keyword>
<feature type="non-terminal residue" evidence="2">
    <location>
        <position position="115"/>
    </location>
</feature>
<organism evidence="2">
    <name type="scientific">Poeciliopsis prolifica</name>
    <name type="common">blackstripe livebearer</name>
    <dbReference type="NCBI Taxonomy" id="188132"/>
    <lineage>
        <taxon>Eukaryota</taxon>
        <taxon>Metazoa</taxon>
        <taxon>Chordata</taxon>
        <taxon>Craniata</taxon>
        <taxon>Vertebrata</taxon>
        <taxon>Euteleostomi</taxon>
        <taxon>Actinopterygii</taxon>
        <taxon>Neopterygii</taxon>
        <taxon>Teleostei</taxon>
        <taxon>Neoteleostei</taxon>
        <taxon>Acanthomorphata</taxon>
        <taxon>Ovalentaria</taxon>
        <taxon>Atherinomorphae</taxon>
        <taxon>Cyprinodontiformes</taxon>
        <taxon>Poeciliidae</taxon>
        <taxon>Poeciliinae</taxon>
        <taxon>Poeciliopsis</taxon>
    </lineage>
</organism>
<evidence type="ECO:0000256" key="1">
    <source>
        <dbReference type="SAM" id="Phobius"/>
    </source>
</evidence>
<accession>A0A0S7ENH0</accession>
<protein>
    <submittedName>
        <fullName evidence="2">PPUP9066</fullName>
    </submittedName>
</protein>
<reference evidence="2" key="1">
    <citation type="submission" date="2014-12" db="EMBL/GenBank/DDBJ databases">
        <title>Parallel Evolution in Life History Adaptation Evident in the Tissue-Specific Poeciliopsis prolifica transcriptome.</title>
        <authorList>
            <person name="Jue N.K."/>
            <person name="Foley R.J."/>
            <person name="Obergfell C."/>
            <person name="Reznick D.N."/>
            <person name="O'Neill R.J."/>
            <person name="O'Neill M.J."/>
        </authorList>
    </citation>
    <scope>NUCLEOTIDE SEQUENCE</scope>
</reference>
<feature type="transmembrane region" description="Helical" evidence="1">
    <location>
        <begin position="63"/>
        <end position="82"/>
    </location>
</feature>
<dbReference type="EMBL" id="GBYX01476357">
    <property type="protein sequence ID" value="JAO05320.1"/>
    <property type="molecule type" value="Transcribed_RNA"/>
</dbReference>
<evidence type="ECO:0000313" key="2">
    <source>
        <dbReference type="EMBL" id="JAO05320.1"/>
    </source>
</evidence>
<sequence length="115" mass="13001">MWHSIAHFTSNFLLKGIIFYNNFDVKNAHHGRIILSGRSLWEQKQRCDNNNGKAMSCRAAVEALMSSSIILLLNTFVFFVFVEEVICNYQTPLVAASTGLSSARYLILLSTWSPN</sequence>